<dbReference type="SUPFAM" id="SSF50475">
    <property type="entry name" value="FMN-binding split barrel"/>
    <property type="match status" value="1"/>
</dbReference>
<dbReference type="PIRSF" id="PIRSF010372">
    <property type="entry name" value="PaiB"/>
    <property type="match status" value="1"/>
</dbReference>
<dbReference type="PANTHER" id="PTHR35802">
    <property type="entry name" value="PROTEASE SYNTHASE AND SPORULATION PROTEIN PAI 2"/>
    <property type="match status" value="1"/>
</dbReference>
<protein>
    <submittedName>
        <fullName evidence="1">Transcriptional regulator</fullName>
    </submittedName>
</protein>
<dbReference type="InterPro" id="IPR012349">
    <property type="entry name" value="Split_barrel_FMN-bd"/>
</dbReference>
<gene>
    <name evidence="1" type="ORF">BMI79_05390</name>
</gene>
<dbReference type="PANTHER" id="PTHR35802:SF1">
    <property type="entry name" value="PROTEASE SYNTHASE AND SPORULATION PROTEIN PAI 2"/>
    <property type="match status" value="1"/>
</dbReference>
<comment type="caution">
    <text evidence="1">The sequence shown here is derived from an EMBL/GenBank/DDBJ whole genome shotgun (WGS) entry which is preliminary data.</text>
</comment>
<dbReference type="Gene3D" id="2.30.110.10">
    <property type="entry name" value="Electron Transport, Fmn-binding Protein, Chain A"/>
    <property type="match status" value="1"/>
</dbReference>
<dbReference type="STRING" id="2034155.BMI79_05390"/>
<dbReference type="OrthoDB" id="9794948at2"/>
<keyword evidence="2" id="KW-1185">Reference proteome</keyword>
<dbReference type="AlphaFoldDB" id="A0A1S8CN08"/>
<dbReference type="Proteomes" id="UP000216021">
    <property type="component" value="Unassembled WGS sequence"/>
</dbReference>
<proteinExistence type="predicted"/>
<dbReference type="RefSeq" id="WP_076941131.1">
    <property type="nucleotide sequence ID" value="NZ_MOXD01000002.1"/>
</dbReference>
<dbReference type="EMBL" id="MOXD01000002">
    <property type="protein sequence ID" value="OMQ25735.1"/>
    <property type="molecule type" value="Genomic_DNA"/>
</dbReference>
<reference evidence="1 2" key="1">
    <citation type="submission" date="2016-11" db="EMBL/GenBank/DDBJ databases">
        <title>Rahnella oryzae sp. nov., isolated from rice root.</title>
        <authorList>
            <person name="Zhang X.-X."/>
            <person name="Zhang J."/>
        </authorList>
    </citation>
    <scope>NUCLEOTIDE SEQUENCE [LARGE SCALE GENOMIC DNA]</scope>
    <source>
        <strain evidence="1 2">J11-6</strain>
    </source>
</reference>
<accession>A0A1S8CN08</accession>
<dbReference type="InterPro" id="IPR007396">
    <property type="entry name" value="TR_PAI2-type"/>
</dbReference>
<evidence type="ECO:0000313" key="2">
    <source>
        <dbReference type="Proteomes" id="UP000216021"/>
    </source>
</evidence>
<evidence type="ECO:0000313" key="1">
    <source>
        <dbReference type="EMBL" id="OMQ25735.1"/>
    </source>
</evidence>
<organism evidence="1 2">
    <name type="scientific">Serratia oryzae</name>
    <dbReference type="NCBI Taxonomy" id="2034155"/>
    <lineage>
        <taxon>Bacteria</taxon>
        <taxon>Pseudomonadati</taxon>
        <taxon>Pseudomonadota</taxon>
        <taxon>Gammaproteobacteria</taxon>
        <taxon>Enterobacterales</taxon>
        <taxon>Yersiniaceae</taxon>
        <taxon>Serratia</taxon>
    </lineage>
</organism>
<dbReference type="Pfam" id="PF04299">
    <property type="entry name" value="FMN_bind_2"/>
    <property type="match status" value="1"/>
</dbReference>
<sequence>MYQPTSFRENDLDSQLALVRANPLGLLISHSSQGLLADPVPFLVDVDRQQQVILRAHVARANPHWQLLQRGQECLVVFQGAEGYISPSWYESKRQHGKVVPTWNYATVQMWGVPTVMEDPLWLRQQLAGITGLNENQQPQPWSLDDAPANYIASQMKGIVGIEIVVTRREGKWKMSQNRSAEDVNGVIAGLRTGDSAQQQLADEVERRRG</sequence>
<name>A0A1S8CN08_9GAMM</name>